<evidence type="ECO:0000313" key="3">
    <source>
        <dbReference type="Proteomes" id="UP000276215"/>
    </source>
</evidence>
<evidence type="ECO:0000313" key="2">
    <source>
        <dbReference type="EMBL" id="RPB01342.1"/>
    </source>
</evidence>
<keyword evidence="3" id="KW-1185">Reference proteome</keyword>
<reference evidence="2 3" key="1">
    <citation type="journal article" date="2018" name="Nat. Ecol. Evol.">
        <title>Pezizomycetes genomes reveal the molecular basis of ectomycorrhizal truffle lifestyle.</title>
        <authorList>
            <person name="Murat C."/>
            <person name="Payen T."/>
            <person name="Noel B."/>
            <person name="Kuo A."/>
            <person name="Morin E."/>
            <person name="Chen J."/>
            <person name="Kohler A."/>
            <person name="Krizsan K."/>
            <person name="Balestrini R."/>
            <person name="Da Silva C."/>
            <person name="Montanini B."/>
            <person name="Hainaut M."/>
            <person name="Levati E."/>
            <person name="Barry K.W."/>
            <person name="Belfiori B."/>
            <person name="Cichocki N."/>
            <person name="Clum A."/>
            <person name="Dockter R.B."/>
            <person name="Fauchery L."/>
            <person name="Guy J."/>
            <person name="Iotti M."/>
            <person name="Le Tacon F."/>
            <person name="Lindquist E.A."/>
            <person name="Lipzen A."/>
            <person name="Malagnac F."/>
            <person name="Mello A."/>
            <person name="Molinier V."/>
            <person name="Miyauchi S."/>
            <person name="Poulain J."/>
            <person name="Riccioni C."/>
            <person name="Rubini A."/>
            <person name="Sitrit Y."/>
            <person name="Splivallo R."/>
            <person name="Traeger S."/>
            <person name="Wang M."/>
            <person name="Zifcakova L."/>
            <person name="Wipf D."/>
            <person name="Zambonelli A."/>
            <person name="Paolocci F."/>
            <person name="Nowrousian M."/>
            <person name="Ottonello S."/>
            <person name="Baldrian P."/>
            <person name="Spatafora J.W."/>
            <person name="Henrissat B."/>
            <person name="Nagy L.G."/>
            <person name="Aury J.M."/>
            <person name="Wincker P."/>
            <person name="Grigoriev I.V."/>
            <person name="Bonfante P."/>
            <person name="Martin F.M."/>
        </authorList>
    </citation>
    <scope>NUCLEOTIDE SEQUENCE [LARGE SCALE GENOMIC DNA]</scope>
    <source>
        <strain evidence="2 3">120613-1</strain>
    </source>
</reference>
<feature type="compositionally biased region" description="Basic and acidic residues" evidence="1">
    <location>
        <begin position="1"/>
        <end position="16"/>
    </location>
</feature>
<feature type="compositionally biased region" description="Polar residues" evidence="1">
    <location>
        <begin position="100"/>
        <end position="118"/>
    </location>
</feature>
<name>A0A3N4JWY7_9PEZI</name>
<sequence>MLLAHENLDPHTKDLQGKSALSPVTSDEHSAVKLLSQPKYSLPNSSDFDEVPDGPSPEQFDLPQPILQPIPSSPGLSTDSDTAPPDIDETPGRSSPVLFNISSPNPSDLLQTTMQLAHSSPRPPTNPVIPPPDSVTFENII</sequence>
<evidence type="ECO:0000256" key="1">
    <source>
        <dbReference type="SAM" id="MobiDB-lite"/>
    </source>
</evidence>
<dbReference type="AlphaFoldDB" id="A0A3N4JWY7"/>
<organism evidence="2 3">
    <name type="scientific">Choiromyces venosus 120613-1</name>
    <dbReference type="NCBI Taxonomy" id="1336337"/>
    <lineage>
        <taxon>Eukaryota</taxon>
        <taxon>Fungi</taxon>
        <taxon>Dikarya</taxon>
        <taxon>Ascomycota</taxon>
        <taxon>Pezizomycotina</taxon>
        <taxon>Pezizomycetes</taxon>
        <taxon>Pezizales</taxon>
        <taxon>Tuberaceae</taxon>
        <taxon>Choiromyces</taxon>
    </lineage>
</organism>
<dbReference type="Proteomes" id="UP000276215">
    <property type="component" value="Unassembled WGS sequence"/>
</dbReference>
<feature type="region of interest" description="Disordered" evidence="1">
    <location>
        <begin position="1"/>
        <end position="141"/>
    </location>
</feature>
<accession>A0A3N4JWY7</accession>
<proteinExistence type="predicted"/>
<feature type="compositionally biased region" description="Pro residues" evidence="1">
    <location>
        <begin position="121"/>
        <end position="133"/>
    </location>
</feature>
<gene>
    <name evidence="2" type="ORF">L873DRAFT_1788396</name>
</gene>
<dbReference type="EMBL" id="ML120374">
    <property type="protein sequence ID" value="RPB01342.1"/>
    <property type="molecule type" value="Genomic_DNA"/>
</dbReference>
<protein>
    <submittedName>
        <fullName evidence="2">Uncharacterized protein</fullName>
    </submittedName>
</protein>